<organism evidence="2">
    <name type="scientific">Trepomonas sp. PC1</name>
    <dbReference type="NCBI Taxonomy" id="1076344"/>
    <lineage>
        <taxon>Eukaryota</taxon>
        <taxon>Metamonada</taxon>
        <taxon>Diplomonadida</taxon>
        <taxon>Hexamitidae</taxon>
        <taxon>Hexamitinae</taxon>
        <taxon>Trepomonas</taxon>
    </lineage>
</organism>
<sequence length="96" mass="10905">GSDGFFYVPQGKNDFCIEHEAAVITPLNYDTNEVYKLKNLIRGGKMLDDSKSSELVKNDGTVEWRFGKKEINTIIIIVIVTVVIVIIVAIFLLWMR</sequence>
<protein>
    <submittedName>
        <fullName evidence="2">Cathepsin L</fullName>
    </submittedName>
</protein>
<dbReference type="AlphaFoldDB" id="A0A146KH02"/>
<accession>A0A146KH02</accession>
<keyword evidence="1" id="KW-1133">Transmembrane helix</keyword>
<gene>
    <name evidence="2" type="ORF">TPC1_12507</name>
</gene>
<proteinExistence type="predicted"/>
<evidence type="ECO:0000313" key="2">
    <source>
        <dbReference type="EMBL" id="JAP94736.1"/>
    </source>
</evidence>
<keyword evidence="1" id="KW-0812">Transmembrane</keyword>
<name>A0A146KH02_9EUKA</name>
<reference evidence="2" key="1">
    <citation type="submission" date="2015-07" db="EMBL/GenBank/DDBJ databases">
        <title>Adaptation to a free-living lifestyle via gene acquisitions in the diplomonad Trepomonas sp. PC1.</title>
        <authorList>
            <person name="Xu F."/>
            <person name="Jerlstrom-Hultqvist J."/>
            <person name="Kolisko M."/>
            <person name="Simpson A.G.B."/>
            <person name="Roger A.J."/>
            <person name="Svard S.G."/>
            <person name="Andersson J.O."/>
        </authorList>
    </citation>
    <scope>NUCLEOTIDE SEQUENCE</scope>
    <source>
        <strain evidence="2">PC1</strain>
    </source>
</reference>
<dbReference type="EMBL" id="GDID01001870">
    <property type="protein sequence ID" value="JAP94736.1"/>
    <property type="molecule type" value="Transcribed_RNA"/>
</dbReference>
<feature type="non-terminal residue" evidence="2">
    <location>
        <position position="1"/>
    </location>
</feature>
<feature type="transmembrane region" description="Helical" evidence="1">
    <location>
        <begin position="74"/>
        <end position="95"/>
    </location>
</feature>
<keyword evidence="1" id="KW-0472">Membrane</keyword>
<evidence type="ECO:0000256" key="1">
    <source>
        <dbReference type="SAM" id="Phobius"/>
    </source>
</evidence>
<feature type="non-terminal residue" evidence="2">
    <location>
        <position position="96"/>
    </location>
</feature>